<proteinExistence type="predicted"/>
<reference evidence="1 2" key="1">
    <citation type="submission" date="2023-07" db="EMBL/GenBank/DDBJ databases">
        <title>Genomic Encyclopedia of Type Strains, Phase IV (KMG-IV): sequencing the most valuable type-strain genomes for metagenomic binning, comparative biology and taxonomic classification.</title>
        <authorList>
            <person name="Goeker M."/>
        </authorList>
    </citation>
    <scope>NUCLEOTIDE SEQUENCE [LARGE SCALE GENOMIC DNA]</scope>
    <source>
        <strain evidence="1 2">DSM 19562</strain>
    </source>
</reference>
<evidence type="ECO:0000313" key="2">
    <source>
        <dbReference type="Proteomes" id="UP001236369"/>
    </source>
</evidence>
<organism evidence="1 2">
    <name type="scientific">Methylobacterium persicinum</name>
    <dbReference type="NCBI Taxonomy" id="374426"/>
    <lineage>
        <taxon>Bacteria</taxon>
        <taxon>Pseudomonadati</taxon>
        <taxon>Pseudomonadota</taxon>
        <taxon>Alphaproteobacteria</taxon>
        <taxon>Hyphomicrobiales</taxon>
        <taxon>Methylobacteriaceae</taxon>
        <taxon>Methylobacterium</taxon>
    </lineage>
</organism>
<dbReference type="EMBL" id="JAUSVV010000002">
    <property type="protein sequence ID" value="MDQ0441704.1"/>
    <property type="molecule type" value="Genomic_DNA"/>
</dbReference>
<evidence type="ECO:0000313" key="1">
    <source>
        <dbReference type="EMBL" id="MDQ0441704.1"/>
    </source>
</evidence>
<sequence length="86" mass="9632">MSCHLPVEEIRRLAAAGKIGAIVVAEQVIDTHAAGFADRFERSVALDALLRDLARLRRREPHLDEFITEVEGYIDGLHRDLDRLAA</sequence>
<comment type="caution">
    <text evidence="1">The sequence shown here is derived from an EMBL/GenBank/DDBJ whole genome shotgun (WGS) entry which is preliminary data.</text>
</comment>
<dbReference type="Proteomes" id="UP001236369">
    <property type="component" value="Unassembled WGS sequence"/>
</dbReference>
<name>A0ABU0HJN4_9HYPH</name>
<gene>
    <name evidence="1" type="ORF">QO016_001187</name>
</gene>
<dbReference type="RefSeq" id="WP_238251436.1">
    <property type="nucleotide sequence ID" value="NZ_BPQX01000051.1"/>
</dbReference>
<accession>A0ABU0HJN4</accession>
<keyword evidence="2" id="KW-1185">Reference proteome</keyword>
<protein>
    <submittedName>
        <fullName evidence="1">Uncharacterized protein</fullName>
    </submittedName>
</protein>